<dbReference type="Proteomes" id="UP000321570">
    <property type="component" value="Unassembled WGS sequence"/>
</dbReference>
<name>A0A564YEZ3_HYMDI</name>
<organism evidence="1 2">
    <name type="scientific">Hymenolepis diminuta</name>
    <name type="common">Rat tapeworm</name>
    <dbReference type="NCBI Taxonomy" id="6216"/>
    <lineage>
        <taxon>Eukaryota</taxon>
        <taxon>Metazoa</taxon>
        <taxon>Spiralia</taxon>
        <taxon>Lophotrochozoa</taxon>
        <taxon>Platyhelminthes</taxon>
        <taxon>Cestoda</taxon>
        <taxon>Eucestoda</taxon>
        <taxon>Cyclophyllidea</taxon>
        <taxon>Hymenolepididae</taxon>
        <taxon>Hymenolepis</taxon>
    </lineage>
</organism>
<dbReference type="PANTHER" id="PTHR21178">
    <property type="entry name" value="CILIA- AND FLAGELLA-ASSOCIATED PROTEIN 61"/>
    <property type="match status" value="1"/>
</dbReference>
<accession>A0A564YEZ3</accession>
<dbReference type="AlphaFoldDB" id="A0A564YEZ3"/>
<gene>
    <name evidence="1" type="ORF">WMSIL1_LOCUS5642</name>
</gene>
<evidence type="ECO:0000313" key="2">
    <source>
        <dbReference type="Proteomes" id="UP000321570"/>
    </source>
</evidence>
<evidence type="ECO:0000313" key="1">
    <source>
        <dbReference type="EMBL" id="VUZ45790.1"/>
    </source>
</evidence>
<feature type="non-terminal residue" evidence="1">
    <location>
        <position position="111"/>
    </location>
</feature>
<dbReference type="InterPro" id="IPR038884">
    <property type="entry name" value="CFAP61"/>
</dbReference>
<protein>
    <submittedName>
        <fullName evidence="1">Uncharacterized protein</fullName>
    </submittedName>
</protein>
<reference evidence="1 2" key="1">
    <citation type="submission" date="2019-07" db="EMBL/GenBank/DDBJ databases">
        <authorList>
            <person name="Jastrzebski P J."/>
            <person name="Paukszto L."/>
            <person name="Jastrzebski P J."/>
        </authorList>
    </citation>
    <scope>NUCLEOTIDE SEQUENCE [LARGE SCALE GENOMIC DNA]</scope>
    <source>
        <strain evidence="1 2">WMS-il1</strain>
    </source>
</reference>
<dbReference type="PANTHER" id="PTHR21178:SF8">
    <property type="entry name" value="CILIA- AND FLAGELLA-ASSOCIATED PROTEIN 61"/>
    <property type="match status" value="1"/>
</dbReference>
<proteinExistence type="predicted"/>
<dbReference type="EMBL" id="CABIJS010000188">
    <property type="protein sequence ID" value="VUZ45790.1"/>
    <property type="molecule type" value="Genomic_DNA"/>
</dbReference>
<feature type="non-terminal residue" evidence="1">
    <location>
        <position position="1"/>
    </location>
</feature>
<keyword evidence="2" id="KW-1185">Reference proteome</keyword>
<sequence length="111" mass="12456">PESPKKSKFKPDEGPIIVYGDCLDAYACVNGLLQMGVPNFRIIMVHPIVKSDSLGTEDGSNVTSNVFEDLTVESVIHREIERLRIRIFKNCQLVCWNDDQAALYVDEIESA</sequence>